<reference evidence="1 2" key="1">
    <citation type="submission" date="2022-01" db="EMBL/GenBank/DDBJ databases">
        <authorList>
            <person name="Xiong W."/>
            <person name="Schranz E."/>
        </authorList>
    </citation>
    <scope>NUCLEOTIDE SEQUENCE [LARGE SCALE GENOMIC DNA]</scope>
</reference>
<keyword evidence="2" id="KW-1185">Reference proteome</keyword>
<gene>
    <name evidence="1" type="ORF">LVIROSA_LOCUS38587</name>
</gene>
<evidence type="ECO:0008006" key="3">
    <source>
        <dbReference type="Google" id="ProtNLM"/>
    </source>
</evidence>
<dbReference type="AlphaFoldDB" id="A0AAU9PU57"/>
<comment type="caution">
    <text evidence="1">The sequence shown here is derived from an EMBL/GenBank/DDBJ whole genome shotgun (WGS) entry which is preliminary data.</text>
</comment>
<name>A0AAU9PU57_9ASTR</name>
<organism evidence="1 2">
    <name type="scientific">Lactuca virosa</name>
    <dbReference type="NCBI Taxonomy" id="75947"/>
    <lineage>
        <taxon>Eukaryota</taxon>
        <taxon>Viridiplantae</taxon>
        <taxon>Streptophyta</taxon>
        <taxon>Embryophyta</taxon>
        <taxon>Tracheophyta</taxon>
        <taxon>Spermatophyta</taxon>
        <taxon>Magnoliopsida</taxon>
        <taxon>eudicotyledons</taxon>
        <taxon>Gunneridae</taxon>
        <taxon>Pentapetalae</taxon>
        <taxon>asterids</taxon>
        <taxon>campanulids</taxon>
        <taxon>Asterales</taxon>
        <taxon>Asteraceae</taxon>
        <taxon>Cichorioideae</taxon>
        <taxon>Cichorieae</taxon>
        <taxon>Lactucinae</taxon>
        <taxon>Lactuca</taxon>
    </lineage>
</organism>
<dbReference type="Proteomes" id="UP001157418">
    <property type="component" value="Unassembled WGS sequence"/>
</dbReference>
<accession>A0AAU9PU57</accession>
<evidence type="ECO:0000313" key="2">
    <source>
        <dbReference type="Proteomes" id="UP001157418"/>
    </source>
</evidence>
<evidence type="ECO:0000313" key="1">
    <source>
        <dbReference type="EMBL" id="CAH1453334.1"/>
    </source>
</evidence>
<sequence length="439" mass="48772">MCDLWIGCYHVFVSLAKYGRENRRMHEKTQVHVNIVGGGSNKSRKLSYANVMKVDTVKSNKAGILLNLEGKDIVNDLALKPSVFCQVRSVRLIPKLFLLLKEEGFHEIQIKYLGGDWVYVEFESELVCAKFKKSSSVGAYFSNFRHVVNGFKVLERVVWIEILGLPCCAWNDSAVNKVAGLWGEVCFLDDDNQAPLAIKRVCIKTMKPSLIHDKLSLVVQGITYEVVVRELSNWEPNILCSEEALDCDIPSLSDDVEKGGNDFDDGVAEEEGEMTPRGKVKPINMENDNAFGMEQDYGFKPVPVDVHVTESADGDAVPLGDEVRVPDPIDTAADPIDTGIGPTVEVVQRVGEENDSTESLSQPPGFRRDVEMEHGNSKIKCNSASSHGSSRLLKKWVPDDIEDISDIVKQYFEMGKLLGYDMEGNKDKVKQILASIGVI</sequence>
<proteinExistence type="predicted"/>
<dbReference type="EMBL" id="CAKMRJ010005745">
    <property type="protein sequence ID" value="CAH1453334.1"/>
    <property type="molecule type" value="Genomic_DNA"/>
</dbReference>
<protein>
    <recommendedName>
        <fullName evidence="3">DUF4283 domain-containing protein</fullName>
    </recommendedName>
</protein>